<evidence type="ECO:0000313" key="5">
    <source>
        <dbReference type="Proteomes" id="UP000654075"/>
    </source>
</evidence>
<feature type="region of interest" description="Disordered" evidence="1">
    <location>
        <begin position="1"/>
        <end position="91"/>
    </location>
</feature>
<evidence type="ECO:0000313" key="3">
    <source>
        <dbReference type="EMBL" id="CAE8628573.1"/>
    </source>
</evidence>
<keyword evidence="5" id="KW-1185">Reference proteome</keyword>
<feature type="region of interest" description="Disordered" evidence="1">
    <location>
        <begin position="232"/>
        <end position="264"/>
    </location>
</feature>
<sequence>MEYQPHQAGRPDFYMPPPPPGTFGQGQQGAWPPHRHEDQNVVPETQQSHSFGQGGRRHDGTTNRDRSRSRRRHRRGQGSHSAPPLGQDTANSVINQFGKNAICEALPYLMQHFTPQSFADTVDNLPHFYKQELLRCPPHLRVDSAGMSKAEAINNNAELNRLRRERCLPLATPQTAKFYAQESFQVLMVSGVVKRRFWQLWRLVDLTTSSESIWKATCRFLTNNLRKPVVRPSTRKHADMDEDDLQSEADEPNGPPSSPIPKRATSGRMALEALSAPSPDAQASAQPGANLSTDQVQKWAAERIQADIRSMDVNDLMLTTGRKWPNTISIERAVEALPHADALGAVFKLSFAAYKKAFTKAFANLDLSKRGVLAQLRAQIKELNLEMDRKSDPKQLSEVLAWAKASALLRAD</sequence>
<evidence type="ECO:0000313" key="4">
    <source>
        <dbReference type="Proteomes" id="UP000626109"/>
    </source>
</evidence>
<proteinExistence type="predicted"/>
<reference evidence="3" key="1">
    <citation type="submission" date="2021-02" db="EMBL/GenBank/DDBJ databases">
        <authorList>
            <person name="Dougan E. K."/>
            <person name="Rhodes N."/>
            <person name="Thang M."/>
            <person name="Chan C."/>
        </authorList>
    </citation>
    <scope>NUCLEOTIDE SEQUENCE</scope>
</reference>
<accession>A0A813GW44</accession>
<feature type="compositionally biased region" description="Low complexity" evidence="1">
    <location>
        <begin position="275"/>
        <end position="289"/>
    </location>
</feature>
<evidence type="ECO:0000313" key="2">
    <source>
        <dbReference type="EMBL" id="CAE8587311.1"/>
    </source>
</evidence>
<organism evidence="3 4">
    <name type="scientific">Polarella glacialis</name>
    <name type="common">Dinoflagellate</name>
    <dbReference type="NCBI Taxonomy" id="89957"/>
    <lineage>
        <taxon>Eukaryota</taxon>
        <taxon>Sar</taxon>
        <taxon>Alveolata</taxon>
        <taxon>Dinophyceae</taxon>
        <taxon>Suessiales</taxon>
        <taxon>Suessiaceae</taxon>
        <taxon>Polarella</taxon>
    </lineage>
</organism>
<dbReference type="EMBL" id="CAJNNW010000541">
    <property type="protein sequence ID" value="CAE8628573.1"/>
    <property type="molecule type" value="Genomic_DNA"/>
</dbReference>
<feature type="compositionally biased region" description="Acidic residues" evidence="1">
    <location>
        <begin position="240"/>
        <end position="251"/>
    </location>
</feature>
<gene>
    <name evidence="2" type="ORF">PGLA1383_LOCUS6151</name>
    <name evidence="3" type="ORF">PGLA2088_LOCUS757</name>
</gene>
<protein>
    <submittedName>
        <fullName evidence="3">Uncharacterized protein</fullName>
    </submittedName>
</protein>
<feature type="compositionally biased region" description="Basic residues" evidence="1">
    <location>
        <begin position="67"/>
        <end position="77"/>
    </location>
</feature>
<feature type="compositionally biased region" description="Polar residues" evidence="1">
    <location>
        <begin position="42"/>
        <end position="51"/>
    </location>
</feature>
<feature type="compositionally biased region" description="Basic and acidic residues" evidence="1">
    <location>
        <begin position="56"/>
        <end position="66"/>
    </location>
</feature>
<evidence type="ECO:0000256" key="1">
    <source>
        <dbReference type="SAM" id="MobiDB-lite"/>
    </source>
</evidence>
<feature type="region of interest" description="Disordered" evidence="1">
    <location>
        <begin position="275"/>
        <end position="294"/>
    </location>
</feature>
<dbReference type="AlphaFoldDB" id="A0A813GW44"/>
<dbReference type="Proteomes" id="UP000626109">
    <property type="component" value="Unassembled WGS sequence"/>
</dbReference>
<dbReference type="Proteomes" id="UP000654075">
    <property type="component" value="Unassembled WGS sequence"/>
</dbReference>
<name>A0A813GW44_POLGL</name>
<dbReference type="EMBL" id="CAJNNV010002507">
    <property type="protein sequence ID" value="CAE8587311.1"/>
    <property type="molecule type" value="Genomic_DNA"/>
</dbReference>
<comment type="caution">
    <text evidence="3">The sequence shown here is derived from an EMBL/GenBank/DDBJ whole genome shotgun (WGS) entry which is preliminary data.</text>
</comment>